<evidence type="ECO:0000256" key="3">
    <source>
        <dbReference type="ARBA" id="ARBA00022989"/>
    </source>
</evidence>
<feature type="transmembrane region" description="Helical" evidence="6">
    <location>
        <begin position="580"/>
        <end position="598"/>
    </location>
</feature>
<feature type="transmembrane region" description="Helical" evidence="6">
    <location>
        <begin position="280"/>
        <end position="299"/>
    </location>
</feature>
<dbReference type="PANTHER" id="PTHR11040">
    <property type="entry name" value="ZINC/IRON TRANSPORTER"/>
    <property type="match status" value="1"/>
</dbReference>
<keyword evidence="7" id="KW-0732">Signal</keyword>
<feature type="chain" id="PRO_5042857731" description="Zinc transporter" evidence="7">
    <location>
        <begin position="25"/>
        <end position="601"/>
    </location>
</feature>
<feature type="compositionally biased region" description="Basic and acidic residues" evidence="5">
    <location>
        <begin position="194"/>
        <end position="207"/>
    </location>
</feature>
<feature type="compositionally biased region" description="Basic and acidic residues" evidence="5">
    <location>
        <begin position="439"/>
        <end position="454"/>
    </location>
</feature>
<reference evidence="8" key="1">
    <citation type="journal article" date="2023" name="Mol. Phylogenet. Evol.">
        <title>Genome-scale phylogeny and comparative genomics of the fungal order Sordariales.</title>
        <authorList>
            <person name="Hensen N."/>
            <person name="Bonometti L."/>
            <person name="Westerberg I."/>
            <person name="Brannstrom I.O."/>
            <person name="Guillou S."/>
            <person name="Cros-Aarteil S."/>
            <person name="Calhoun S."/>
            <person name="Haridas S."/>
            <person name="Kuo A."/>
            <person name="Mondo S."/>
            <person name="Pangilinan J."/>
            <person name="Riley R."/>
            <person name="LaButti K."/>
            <person name="Andreopoulos B."/>
            <person name="Lipzen A."/>
            <person name="Chen C."/>
            <person name="Yan M."/>
            <person name="Daum C."/>
            <person name="Ng V."/>
            <person name="Clum A."/>
            <person name="Steindorff A."/>
            <person name="Ohm R.A."/>
            <person name="Martin F."/>
            <person name="Silar P."/>
            <person name="Natvig D.O."/>
            <person name="Lalanne C."/>
            <person name="Gautier V."/>
            <person name="Ament-Velasquez S.L."/>
            <person name="Kruys A."/>
            <person name="Hutchinson M.I."/>
            <person name="Powell A.J."/>
            <person name="Barry K."/>
            <person name="Miller A.N."/>
            <person name="Grigoriev I.V."/>
            <person name="Debuchy R."/>
            <person name="Gladieux P."/>
            <person name="Hiltunen Thoren M."/>
            <person name="Johannesson H."/>
        </authorList>
    </citation>
    <scope>NUCLEOTIDE SEQUENCE</scope>
    <source>
        <strain evidence="8">CBS 359.72</strain>
    </source>
</reference>
<evidence type="ECO:0000256" key="2">
    <source>
        <dbReference type="ARBA" id="ARBA00022692"/>
    </source>
</evidence>
<evidence type="ECO:0000313" key="9">
    <source>
        <dbReference type="Proteomes" id="UP001303647"/>
    </source>
</evidence>
<keyword evidence="4 6" id="KW-0472">Membrane</keyword>
<feature type="transmembrane region" description="Helical" evidence="6">
    <location>
        <begin position="507"/>
        <end position="527"/>
    </location>
</feature>
<feature type="compositionally biased region" description="Low complexity" evidence="5">
    <location>
        <begin position="482"/>
        <end position="494"/>
    </location>
</feature>
<organism evidence="8 9">
    <name type="scientific">Corynascus novoguineensis</name>
    <dbReference type="NCBI Taxonomy" id="1126955"/>
    <lineage>
        <taxon>Eukaryota</taxon>
        <taxon>Fungi</taxon>
        <taxon>Dikarya</taxon>
        <taxon>Ascomycota</taxon>
        <taxon>Pezizomycotina</taxon>
        <taxon>Sordariomycetes</taxon>
        <taxon>Sordariomycetidae</taxon>
        <taxon>Sordariales</taxon>
        <taxon>Chaetomiaceae</taxon>
        <taxon>Corynascus</taxon>
    </lineage>
</organism>
<keyword evidence="3 6" id="KW-1133">Transmembrane helix</keyword>
<evidence type="ECO:0000256" key="6">
    <source>
        <dbReference type="SAM" id="Phobius"/>
    </source>
</evidence>
<dbReference type="InterPro" id="IPR003689">
    <property type="entry name" value="ZIP"/>
</dbReference>
<evidence type="ECO:0000256" key="1">
    <source>
        <dbReference type="ARBA" id="ARBA00004141"/>
    </source>
</evidence>
<dbReference type="PANTHER" id="PTHR11040:SF44">
    <property type="entry name" value="PROTEIN ZNTC-RELATED"/>
    <property type="match status" value="1"/>
</dbReference>
<dbReference type="GO" id="GO:0005385">
    <property type="term" value="F:zinc ion transmembrane transporter activity"/>
    <property type="evidence" value="ECO:0007669"/>
    <property type="project" value="TreeGrafter"/>
</dbReference>
<reference evidence="8" key="2">
    <citation type="submission" date="2023-05" db="EMBL/GenBank/DDBJ databases">
        <authorList>
            <consortium name="Lawrence Berkeley National Laboratory"/>
            <person name="Steindorff A."/>
            <person name="Hensen N."/>
            <person name="Bonometti L."/>
            <person name="Westerberg I."/>
            <person name="Brannstrom I.O."/>
            <person name="Guillou S."/>
            <person name="Cros-Aarteil S."/>
            <person name="Calhoun S."/>
            <person name="Haridas S."/>
            <person name="Kuo A."/>
            <person name="Mondo S."/>
            <person name="Pangilinan J."/>
            <person name="Riley R."/>
            <person name="Labutti K."/>
            <person name="Andreopoulos B."/>
            <person name="Lipzen A."/>
            <person name="Chen C."/>
            <person name="Yanf M."/>
            <person name="Daum C."/>
            <person name="Ng V."/>
            <person name="Clum A."/>
            <person name="Ohm R."/>
            <person name="Martin F."/>
            <person name="Silar P."/>
            <person name="Natvig D."/>
            <person name="Lalanne C."/>
            <person name="Gautier V."/>
            <person name="Ament-Velasquez S.L."/>
            <person name="Kruys A."/>
            <person name="Hutchinson M.I."/>
            <person name="Powell A.J."/>
            <person name="Barry K."/>
            <person name="Miller A.N."/>
            <person name="Grigoriev I.V."/>
            <person name="Debuchy R."/>
            <person name="Gladieux P."/>
            <person name="Thoren M.H."/>
            <person name="Johannesson H."/>
        </authorList>
    </citation>
    <scope>NUCLEOTIDE SEQUENCE</scope>
    <source>
        <strain evidence="8">CBS 359.72</strain>
    </source>
</reference>
<accession>A0AAN7CM93</accession>
<evidence type="ECO:0000256" key="4">
    <source>
        <dbReference type="ARBA" id="ARBA00023136"/>
    </source>
</evidence>
<feature type="region of interest" description="Disordered" evidence="5">
    <location>
        <begin position="194"/>
        <end position="213"/>
    </location>
</feature>
<proteinExistence type="predicted"/>
<evidence type="ECO:0008006" key="10">
    <source>
        <dbReference type="Google" id="ProtNLM"/>
    </source>
</evidence>
<protein>
    <recommendedName>
        <fullName evidence="10">Zinc transporter</fullName>
    </recommendedName>
</protein>
<gene>
    <name evidence="8" type="ORF">C7999DRAFT_17479</name>
</gene>
<feature type="transmembrane region" description="Helical" evidence="6">
    <location>
        <begin position="539"/>
        <end position="559"/>
    </location>
</feature>
<evidence type="ECO:0000256" key="5">
    <source>
        <dbReference type="SAM" id="MobiDB-lite"/>
    </source>
</evidence>
<dbReference type="AlphaFoldDB" id="A0AAN7CM93"/>
<feature type="region of interest" description="Disordered" evidence="5">
    <location>
        <begin position="26"/>
        <end position="45"/>
    </location>
</feature>
<comment type="caution">
    <text evidence="8">The sequence shown here is derived from an EMBL/GenBank/DDBJ whole genome shotgun (WGS) entry which is preliminary data.</text>
</comment>
<dbReference type="Pfam" id="PF02535">
    <property type="entry name" value="Zip"/>
    <property type="match status" value="2"/>
</dbReference>
<comment type="subcellular location">
    <subcellularLocation>
        <location evidence="1">Membrane</location>
        <topology evidence="1">Multi-pass membrane protein</topology>
    </subcellularLocation>
</comment>
<feature type="signal peptide" evidence="7">
    <location>
        <begin position="1"/>
        <end position="24"/>
    </location>
</feature>
<feature type="transmembrane region" description="Helical" evidence="6">
    <location>
        <begin position="319"/>
        <end position="337"/>
    </location>
</feature>
<evidence type="ECO:0000313" key="8">
    <source>
        <dbReference type="EMBL" id="KAK4244241.1"/>
    </source>
</evidence>
<sequence length="601" mass="63183">MTWISTTLRASVLFGLLAVASVEAASPTPGPLRQRSPHVDLSVSEPSPATVTAVSECHLHGTVQYCQAGTSEFRIVSGTATVSSYTDCHEHGAETFCMAPTGEVEIIAAQAAQTETPTPTQADSVSSSITAVSECHAHGSALFCMAGTAEYEVHTTVTATQDIPPSFTGCHSHGSETVCIGPNGDEVELHPAVEEEEGDHSGHESSDHGSSGQRCHFHAGVEHCTGGSEEEQSCARVERDYNIRLRVGLLFVMLATSSIGVFTPILVASYVSPSHHVFTVLRQFGTGVIISTAFIHLYTHAHLMFANECLGELSYESTASAILMAGLFLSFLVEYAGNRLIQWHESKAKAGNVESAGHNDATPTARTDMVNITVLEAGVIFHSLLIGLTLVVAGDSFFLTLFAVIVFHQMFEGLALGTRIAALGRPCLTSAPASGHGHGHGDGHNHAHGHEHYHTHNHATTAGGTEPAEPKTAHPPTEDEATSTASTASPAAVSPSASQHVSLRKKLLLALAFALVTPLGMAIGIGALRQFNGNDPATVIAIGTLDALSAGILVWVGVVEMWAHDWMLGGEMTRAGPIRTVLGFLALVVGMALMSLLGKWA</sequence>
<keyword evidence="9" id="KW-1185">Reference proteome</keyword>
<dbReference type="Proteomes" id="UP001303647">
    <property type="component" value="Unassembled WGS sequence"/>
</dbReference>
<name>A0AAN7CM93_9PEZI</name>
<dbReference type="GO" id="GO:0005886">
    <property type="term" value="C:plasma membrane"/>
    <property type="evidence" value="ECO:0007669"/>
    <property type="project" value="TreeGrafter"/>
</dbReference>
<keyword evidence="2 6" id="KW-0812">Transmembrane</keyword>
<dbReference type="EMBL" id="MU857749">
    <property type="protein sequence ID" value="KAK4244241.1"/>
    <property type="molecule type" value="Genomic_DNA"/>
</dbReference>
<feature type="region of interest" description="Disordered" evidence="5">
    <location>
        <begin position="432"/>
        <end position="494"/>
    </location>
</feature>
<feature type="transmembrane region" description="Helical" evidence="6">
    <location>
        <begin position="247"/>
        <end position="268"/>
    </location>
</feature>
<evidence type="ECO:0000256" key="7">
    <source>
        <dbReference type="SAM" id="SignalP"/>
    </source>
</evidence>